<comment type="function">
    <text evidence="2">Catalyzes the formation of N(7)-methylguanine at position 46 (m7G46) in tRNA.</text>
</comment>
<dbReference type="RefSeq" id="WP_053200889.1">
    <property type="nucleotide sequence ID" value="NZ_CP011409.1"/>
</dbReference>
<dbReference type="GO" id="GO:0008168">
    <property type="term" value="F:methyltransferase activity"/>
    <property type="evidence" value="ECO:0007669"/>
    <property type="project" value="UniProtKB-KW"/>
</dbReference>
<evidence type="ECO:0000256" key="3">
    <source>
        <dbReference type="ARBA" id="ARBA00011977"/>
    </source>
</evidence>
<dbReference type="EMBL" id="CP011409">
    <property type="protein sequence ID" value="AKZ64954.1"/>
    <property type="molecule type" value="Genomic_DNA"/>
</dbReference>
<gene>
    <name evidence="8" type="ORF">F506_21890</name>
</gene>
<evidence type="ECO:0000256" key="2">
    <source>
        <dbReference type="ARBA" id="ARBA00003015"/>
    </source>
</evidence>
<keyword evidence="4 8" id="KW-0489">Methyltransferase</keyword>
<dbReference type="Gene3D" id="3.40.50.150">
    <property type="entry name" value="Vaccinia Virus protein VP39"/>
    <property type="match status" value="1"/>
</dbReference>
<keyword evidence="6" id="KW-0949">S-adenosyl-L-methionine</keyword>
<dbReference type="InterPro" id="IPR003358">
    <property type="entry name" value="tRNA_(Gua-N-7)_MeTrfase_Trmb"/>
</dbReference>
<dbReference type="InterPro" id="IPR029063">
    <property type="entry name" value="SAM-dependent_MTases_sf"/>
</dbReference>
<evidence type="ECO:0000256" key="7">
    <source>
        <dbReference type="ARBA" id="ARBA00022694"/>
    </source>
</evidence>
<keyword evidence="9" id="KW-1185">Reference proteome</keyword>
<protein>
    <recommendedName>
        <fullName evidence="3">tRNA (guanine(46)-N(7))-methyltransferase</fullName>
        <ecNumber evidence="3">2.1.1.33</ecNumber>
    </recommendedName>
</protein>
<reference evidence="9" key="1">
    <citation type="journal article" date="2015" name="Genome Announc.">
        <title>Complete Genome Sequence of Herbaspirillum hiltneri N3 (DSM 17495), Isolated from Surface-Sterilized Wheat Roots.</title>
        <authorList>
            <person name="Guizelini D."/>
            <person name="Saizaki P.M."/>
            <person name="Coimbra N.A."/>
            <person name="Weiss V.A."/>
            <person name="Faoro H."/>
            <person name="Sfeir M.Z."/>
            <person name="Baura V.A."/>
            <person name="Monteiro R.A."/>
            <person name="Chubatsu L.S."/>
            <person name="Souza E.M."/>
            <person name="Cruz L.M."/>
            <person name="Pedrosa F.O."/>
            <person name="Raittz R.T."/>
            <person name="Marchaukoski J.N."/>
            <person name="Steffens M.B."/>
        </authorList>
    </citation>
    <scope>NUCLEOTIDE SEQUENCE [LARGE SCALE GENOMIC DNA]</scope>
    <source>
        <strain evidence="9">N3</strain>
    </source>
</reference>
<accession>A0ABM5V5S1</accession>
<evidence type="ECO:0000313" key="9">
    <source>
        <dbReference type="Proteomes" id="UP000063429"/>
    </source>
</evidence>
<organism evidence="8 9">
    <name type="scientific">Herbaspirillum hiltneri N3</name>
    <dbReference type="NCBI Taxonomy" id="1262470"/>
    <lineage>
        <taxon>Bacteria</taxon>
        <taxon>Pseudomonadati</taxon>
        <taxon>Pseudomonadota</taxon>
        <taxon>Betaproteobacteria</taxon>
        <taxon>Burkholderiales</taxon>
        <taxon>Oxalobacteraceae</taxon>
        <taxon>Herbaspirillum</taxon>
    </lineage>
</organism>
<dbReference type="GO" id="GO:0032259">
    <property type="term" value="P:methylation"/>
    <property type="evidence" value="ECO:0007669"/>
    <property type="project" value="UniProtKB-KW"/>
</dbReference>
<evidence type="ECO:0000256" key="6">
    <source>
        <dbReference type="ARBA" id="ARBA00022691"/>
    </source>
</evidence>
<comment type="catalytic activity">
    <reaction evidence="1">
        <text>guanosine(46) in tRNA + S-adenosyl-L-methionine = N(7)-methylguanosine(46) in tRNA + S-adenosyl-L-homocysteine</text>
        <dbReference type="Rhea" id="RHEA:42708"/>
        <dbReference type="Rhea" id="RHEA-COMP:10188"/>
        <dbReference type="Rhea" id="RHEA-COMP:10189"/>
        <dbReference type="ChEBI" id="CHEBI:57856"/>
        <dbReference type="ChEBI" id="CHEBI:59789"/>
        <dbReference type="ChEBI" id="CHEBI:74269"/>
        <dbReference type="ChEBI" id="CHEBI:74480"/>
        <dbReference type="EC" id="2.1.1.33"/>
    </reaction>
</comment>
<evidence type="ECO:0000256" key="4">
    <source>
        <dbReference type="ARBA" id="ARBA00022603"/>
    </source>
</evidence>
<dbReference type="Proteomes" id="UP000063429">
    <property type="component" value="Chromosome"/>
</dbReference>
<sequence>MNSLPITSSQTGVHEHLSALVARHADAGAPFRKPVTDYNRRAFEHSIAAWRAAGAAPLILDTGCGVGLSTLNLATQFPDHFVIGIDQSEDRLGRNTQWDGPPPGNLCFIRADLVDYWRLLLEAKVFPARQYLLYPNPWPKIGHLARRWHGHAVFPSIIALGGVIECRSNWRIYVEEFAAALTQLSGRPTACEAYATDTPITPFERKYLASGHALWRCRSELPPQKNDAG</sequence>
<evidence type="ECO:0000256" key="5">
    <source>
        <dbReference type="ARBA" id="ARBA00022679"/>
    </source>
</evidence>
<dbReference type="SUPFAM" id="SSF53335">
    <property type="entry name" value="S-adenosyl-L-methionine-dependent methyltransferases"/>
    <property type="match status" value="1"/>
</dbReference>
<dbReference type="Pfam" id="PF02390">
    <property type="entry name" value="Methyltransf_4"/>
    <property type="match status" value="1"/>
</dbReference>
<keyword evidence="7" id="KW-0819">tRNA processing</keyword>
<evidence type="ECO:0000313" key="8">
    <source>
        <dbReference type="EMBL" id="AKZ64954.1"/>
    </source>
</evidence>
<dbReference type="EC" id="2.1.1.33" evidence="3"/>
<name>A0ABM5V5S1_9BURK</name>
<proteinExistence type="predicted"/>
<evidence type="ECO:0000256" key="1">
    <source>
        <dbReference type="ARBA" id="ARBA00000142"/>
    </source>
</evidence>
<dbReference type="PROSITE" id="PS51625">
    <property type="entry name" value="SAM_MT_TRMB"/>
    <property type="match status" value="1"/>
</dbReference>
<keyword evidence="5" id="KW-0808">Transferase</keyword>